<comment type="cofactor">
    <cofactor evidence="1">
        <name>dipyrromethane</name>
        <dbReference type="ChEBI" id="CHEBI:60342"/>
    </cofactor>
</comment>
<dbReference type="GO" id="GO:0004418">
    <property type="term" value="F:hydroxymethylbilane synthase activity"/>
    <property type="evidence" value="ECO:0007669"/>
    <property type="project" value="UniProtKB-UniRule"/>
</dbReference>
<dbReference type="Proteomes" id="UP000287701">
    <property type="component" value="Chromosome"/>
</dbReference>
<evidence type="ECO:0000256" key="9">
    <source>
        <dbReference type="NCBIfam" id="TIGR00212"/>
    </source>
</evidence>
<reference evidence="12 13" key="1">
    <citation type="submission" date="2019-01" db="EMBL/GenBank/DDBJ databases">
        <title>Whole Genome of Ornithobacterium rhinotracheale FARPER-174b.</title>
        <authorList>
            <person name="Tataje-Lavanda L.A."/>
            <person name="Montalvan A."/>
            <person name="Montesinos R."/>
            <person name="Zimic M."/>
            <person name="Fernandez-Sanchez M."/>
            <person name="Fernandez-Diaz M."/>
        </authorList>
    </citation>
    <scope>NUCLEOTIDE SEQUENCE [LARGE SCALE GENOMIC DNA]</scope>
    <source>
        <strain evidence="12 13">FARPER-174b</strain>
    </source>
</reference>
<evidence type="ECO:0000256" key="2">
    <source>
        <dbReference type="ARBA" id="ARBA00002869"/>
    </source>
</evidence>
<comment type="pathway">
    <text evidence="3">Porphyrin-containing compound metabolism; protoporphyrin-IX biosynthesis; coproporphyrinogen-III from 5-aminolevulinate: step 2/4.</text>
</comment>
<organism evidence="12 13">
    <name type="scientific">Ornithobacterium rhinotracheale</name>
    <dbReference type="NCBI Taxonomy" id="28251"/>
    <lineage>
        <taxon>Bacteria</taxon>
        <taxon>Pseudomonadati</taxon>
        <taxon>Bacteroidota</taxon>
        <taxon>Flavobacteriia</taxon>
        <taxon>Flavobacteriales</taxon>
        <taxon>Weeksellaceae</taxon>
        <taxon>Ornithobacterium</taxon>
    </lineage>
</organism>
<comment type="subunit">
    <text evidence="5">Monomer.</text>
</comment>
<dbReference type="EC" id="2.5.1.61" evidence="9"/>
<dbReference type="InterPro" id="IPR022417">
    <property type="entry name" value="Porphobilin_deaminase_N"/>
</dbReference>
<comment type="similarity">
    <text evidence="4">Belongs to the HMBS family.</text>
</comment>
<evidence type="ECO:0000256" key="3">
    <source>
        <dbReference type="ARBA" id="ARBA00004735"/>
    </source>
</evidence>
<keyword evidence="6 12" id="KW-0808">Transferase</keyword>
<dbReference type="PRINTS" id="PR00151">
    <property type="entry name" value="PORPHBDMNASE"/>
</dbReference>
<dbReference type="InterPro" id="IPR022418">
    <property type="entry name" value="Porphobilinogen_deaminase_C"/>
</dbReference>
<dbReference type="AlphaFoldDB" id="A0A3R6AVK6"/>
<proteinExistence type="inferred from homology"/>
<dbReference type="InterPro" id="IPR000860">
    <property type="entry name" value="HemC"/>
</dbReference>
<dbReference type="PIRSF" id="PIRSF001438">
    <property type="entry name" value="4pyrrol_synth_OHMeBilane_synth"/>
    <property type="match status" value="1"/>
</dbReference>
<dbReference type="PANTHER" id="PTHR11557">
    <property type="entry name" value="PORPHOBILINOGEN DEAMINASE"/>
    <property type="match status" value="1"/>
</dbReference>
<dbReference type="SUPFAM" id="SSF54782">
    <property type="entry name" value="Porphobilinogen deaminase (hydroxymethylbilane synthase), C-terminal domain"/>
    <property type="match status" value="1"/>
</dbReference>
<evidence type="ECO:0000313" key="13">
    <source>
        <dbReference type="Proteomes" id="UP000287701"/>
    </source>
</evidence>
<evidence type="ECO:0000256" key="4">
    <source>
        <dbReference type="ARBA" id="ARBA00005638"/>
    </source>
</evidence>
<dbReference type="Pfam" id="PF01379">
    <property type="entry name" value="Porphobil_deam"/>
    <property type="match status" value="1"/>
</dbReference>
<dbReference type="PANTHER" id="PTHR11557:SF0">
    <property type="entry name" value="PORPHOBILINOGEN DEAMINASE"/>
    <property type="match status" value="1"/>
</dbReference>
<evidence type="ECO:0000256" key="5">
    <source>
        <dbReference type="ARBA" id="ARBA00011245"/>
    </source>
</evidence>
<dbReference type="Gene3D" id="3.30.160.40">
    <property type="entry name" value="Porphobilinogen deaminase, C-terminal domain"/>
    <property type="match status" value="1"/>
</dbReference>
<accession>A0A3R6AVK6</accession>
<evidence type="ECO:0000256" key="1">
    <source>
        <dbReference type="ARBA" id="ARBA00001916"/>
    </source>
</evidence>
<dbReference type="EMBL" id="CP035107">
    <property type="protein sequence ID" value="QAR31541.1"/>
    <property type="molecule type" value="Genomic_DNA"/>
</dbReference>
<sequence length="305" mass="33505">MATLKLGTRKSPLAMWQALQAQKKLQEFGYSVEIVPIASEGDLKLKQPIYELGITGVFTKTLDIALVNGEIDLAVHSLKDVPTQLAHGLQLTACLPRGDHRDILVFKNSNILAKEKRTIATGSLRRKAFWLNRFPQDSVVDLRGNVQLRLQKLLDNDWDGAIFAYAGLNRSEILQNLAQHNLQYQFIENMVSAPSQGIVGIVTRQDLDLSPISDARAQIAGQIERSFLRKLEGGCTAPIGGFADIEGDKVHFTGAILSLDGAQKIQISETRPLSEAQALGEEMAQICLNQGADKIIQEIKKQIGA</sequence>
<evidence type="ECO:0000259" key="10">
    <source>
        <dbReference type="Pfam" id="PF01379"/>
    </source>
</evidence>
<dbReference type="InterPro" id="IPR022419">
    <property type="entry name" value="Porphobilin_deaminase_cofac_BS"/>
</dbReference>
<evidence type="ECO:0000313" key="12">
    <source>
        <dbReference type="EMBL" id="QAR31541.1"/>
    </source>
</evidence>
<dbReference type="SUPFAM" id="SSF53850">
    <property type="entry name" value="Periplasmic binding protein-like II"/>
    <property type="match status" value="1"/>
</dbReference>
<dbReference type="NCBIfam" id="TIGR00212">
    <property type="entry name" value="hemC"/>
    <property type="match status" value="1"/>
</dbReference>
<dbReference type="GO" id="GO:0005737">
    <property type="term" value="C:cytoplasm"/>
    <property type="evidence" value="ECO:0007669"/>
    <property type="project" value="UniProtKB-UniRule"/>
</dbReference>
<protein>
    <recommendedName>
        <fullName evidence="9">Hydroxymethylbilane synthase</fullName>
        <ecNumber evidence="9">2.5.1.61</ecNumber>
    </recommendedName>
</protein>
<comment type="catalytic activity">
    <reaction evidence="8">
        <text>4 porphobilinogen + H2O = hydroxymethylbilane + 4 NH4(+)</text>
        <dbReference type="Rhea" id="RHEA:13185"/>
        <dbReference type="ChEBI" id="CHEBI:15377"/>
        <dbReference type="ChEBI" id="CHEBI:28938"/>
        <dbReference type="ChEBI" id="CHEBI:57845"/>
        <dbReference type="ChEBI" id="CHEBI:58126"/>
        <dbReference type="EC" id="2.5.1.61"/>
    </reaction>
</comment>
<dbReference type="GO" id="GO:0006783">
    <property type="term" value="P:heme biosynthetic process"/>
    <property type="evidence" value="ECO:0007669"/>
    <property type="project" value="TreeGrafter"/>
</dbReference>
<dbReference type="RefSeq" id="WP_128501958.1">
    <property type="nucleotide sequence ID" value="NZ_CP035107.1"/>
</dbReference>
<dbReference type="Pfam" id="PF03900">
    <property type="entry name" value="Porphobil_deamC"/>
    <property type="match status" value="1"/>
</dbReference>
<feature type="domain" description="Porphobilinogen deaminase N-terminal" evidence="10">
    <location>
        <begin position="4"/>
        <end position="206"/>
    </location>
</feature>
<evidence type="ECO:0000259" key="11">
    <source>
        <dbReference type="Pfam" id="PF03900"/>
    </source>
</evidence>
<dbReference type="InterPro" id="IPR036803">
    <property type="entry name" value="Porphobilinogen_deaminase_C_sf"/>
</dbReference>
<keyword evidence="7" id="KW-0627">Porphyrin biosynthesis</keyword>
<gene>
    <name evidence="12" type="ORF">EQP59_09415</name>
</gene>
<evidence type="ECO:0000256" key="6">
    <source>
        <dbReference type="ARBA" id="ARBA00022679"/>
    </source>
</evidence>
<dbReference type="OrthoDB" id="9810298at2"/>
<feature type="domain" description="Porphobilinogen deaminase C-terminal" evidence="11">
    <location>
        <begin position="223"/>
        <end position="285"/>
    </location>
</feature>
<dbReference type="PROSITE" id="PS00533">
    <property type="entry name" value="PORPHOBILINOGEN_DEAM"/>
    <property type="match status" value="1"/>
</dbReference>
<name>A0A3R6AVK6_ORNRH</name>
<comment type="function">
    <text evidence="2">Tetrapolymerization of the monopyrrole PBG into the hydroxymethylbilane pre-uroporphyrinogen in several discrete steps.</text>
</comment>
<evidence type="ECO:0000256" key="8">
    <source>
        <dbReference type="ARBA" id="ARBA00048169"/>
    </source>
</evidence>
<dbReference type="Gene3D" id="3.40.190.10">
    <property type="entry name" value="Periplasmic binding protein-like II"/>
    <property type="match status" value="2"/>
</dbReference>
<evidence type="ECO:0000256" key="7">
    <source>
        <dbReference type="ARBA" id="ARBA00023244"/>
    </source>
</evidence>